<evidence type="ECO:0000313" key="1">
    <source>
        <dbReference type="EMBL" id="KEH17127.1"/>
    </source>
</evidence>
<evidence type="ECO:0000313" key="3">
    <source>
        <dbReference type="Proteomes" id="UP000002051"/>
    </source>
</evidence>
<dbReference type="AlphaFoldDB" id="A0A072TI78"/>
<evidence type="ECO:0000313" key="2">
    <source>
        <dbReference type="EnsemblPlants" id="KEH17127"/>
    </source>
</evidence>
<sequence length="51" mass="5864">MVISSVVISTLLKRYAYEPEKQQFTTMCVSEAQDHARGVWLLKSQDSPYDI</sequence>
<dbReference type="EnsemblPlants" id="KEH17127">
    <property type="protein sequence ID" value="KEH17127"/>
    <property type="gene ID" value="MTR_0041s0050"/>
</dbReference>
<reference evidence="2" key="3">
    <citation type="submission" date="2015-06" db="UniProtKB">
        <authorList>
            <consortium name="EnsemblPlants"/>
        </authorList>
    </citation>
    <scope>IDENTIFICATION</scope>
    <source>
        <strain evidence="2">cv. Jemalong A17</strain>
    </source>
</reference>
<reference evidence="1 3" key="2">
    <citation type="journal article" date="2014" name="BMC Genomics">
        <title>An improved genome release (version Mt4.0) for the model legume Medicago truncatula.</title>
        <authorList>
            <person name="Tang H."/>
            <person name="Krishnakumar V."/>
            <person name="Bidwell S."/>
            <person name="Rosen B."/>
            <person name="Chan A."/>
            <person name="Zhou S."/>
            <person name="Gentzbittel L."/>
            <person name="Childs K.L."/>
            <person name="Yandell M."/>
            <person name="Gundlach H."/>
            <person name="Mayer K.F."/>
            <person name="Schwartz D.C."/>
            <person name="Town C.D."/>
        </authorList>
    </citation>
    <scope>GENOME REANNOTATION</scope>
    <source>
        <strain evidence="1">A17</strain>
        <strain evidence="2 3">cv. Jemalong A17</strain>
    </source>
</reference>
<accession>A0A072TI78</accession>
<organism evidence="1 3">
    <name type="scientific">Medicago truncatula</name>
    <name type="common">Barrel medic</name>
    <name type="synonym">Medicago tribuloides</name>
    <dbReference type="NCBI Taxonomy" id="3880"/>
    <lineage>
        <taxon>Eukaryota</taxon>
        <taxon>Viridiplantae</taxon>
        <taxon>Streptophyta</taxon>
        <taxon>Embryophyta</taxon>
        <taxon>Tracheophyta</taxon>
        <taxon>Spermatophyta</taxon>
        <taxon>Magnoliopsida</taxon>
        <taxon>eudicotyledons</taxon>
        <taxon>Gunneridae</taxon>
        <taxon>Pentapetalae</taxon>
        <taxon>rosids</taxon>
        <taxon>fabids</taxon>
        <taxon>Fabales</taxon>
        <taxon>Fabaceae</taxon>
        <taxon>Papilionoideae</taxon>
        <taxon>50 kb inversion clade</taxon>
        <taxon>NPAAA clade</taxon>
        <taxon>Hologalegina</taxon>
        <taxon>IRL clade</taxon>
        <taxon>Trifolieae</taxon>
        <taxon>Medicago</taxon>
    </lineage>
</organism>
<dbReference type="PaxDb" id="3880-AES81868"/>
<name>A0A072TI78_MEDTR</name>
<reference evidence="1 3" key="1">
    <citation type="journal article" date="2011" name="Nature">
        <title>The Medicago genome provides insight into the evolution of rhizobial symbioses.</title>
        <authorList>
            <person name="Young N.D."/>
            <person name="Debelle F."/>
            <person name="Oldroyd G.E."/>
            <person name="Geurts R."/>
            <person name="Cannon S.B."/>
            <person name="Udvardi M.K."/>
            <person name="Benedito V.A."/>
            <person name="Mayer K.F."/>
            <person name="Gouzy J."/>
            <person name="Schoof H."/>
            <person name="Van de Peer Y."/>
            <person name="Proost S."/>
            <person name="Cook D.R."/>
            <person name="Meyers B.C."/>
            <person name="Spannagl M."/>
            <person name="Cheung F."/>
            <person name="De Mita S."/>
            <person name="Krishnakumar V."/>
            <person name="Gundlach H."/>
            <person name="Zhou S."/>
            <person name="Mudge J."/>
            <person name="Bharti A.K."/>
            <person name="Murray J.D."/>
            <person name="Naoumkina M.A."/>
            <person name="Rosen B."/>
            <person name="Silverstein K.A."/>
            <person name="Tang H."/>
            <person name="Rombauts S."/>
            <person name="Zhao P.X."/>
            <person name="Zhou P."/>
            <person name="Barbe V."/>
            <person name="Bardou P."/>
            <person name="Bechner M."/>
            <person name="Bellec A."/>
            <person name="Berger A."/>
            <person name="Berges H."/>
            <person name="Bidwell S."/>
            <person name="Bisseling T."/>
            <person name="Choisne N."/>
            <person name="Couloux A."/>
            <person name="Denny R."/>
            <person name="Deshpande S."/>
            <person name="Dai X."/>
            <person name="Doyle J.J."/>
            <person name="Dudez A.M."/>
            <person name="Farmer A.D."/>
            <person name="Fouteau S."/>
            <person name="Franken C."/>
            <person name="Gibelin C."/>
            <person name="Gish J."/>
            <person name="Goldstein S."/>
            <person name="Gonzalez A.J."/>
            <person name="Green P.J."/>
            <person name="Hallab A."/>
            <person name="Hartog M."/>
            <person name="Hua A."/>
            <person name="Humphray S.J."/>
            <person name="Jeong D.H."/>
            <person name="Jing Y."/>
            <person name="Jocker A."/>
            <person name="Kenton S.M."/>
            <person name="Kim D.J."/>
            <person name="Klee K."/>
            <person name="Lai H."/>
            <person name="Lang C."/>
            <person name="Lin S."/>
            <person name="Macmil S.L."/>
            <person name="Magdelenat G."/>
            <person name="Matthews L."/>
            <person name="McCorrison J."/>
            <person name="Monaghan E.L."/>
            <person name="Mun J.H."/>
            <person name="Najar F.Z."/>
            <person name="Nicholson C."/>
            <person name="Noirot C."/>
            <person name="O'Bleness M."/>
            <person name="Paule C.R."/>
            <person name="Poulain J."/>
            <person name="Prion F."/>
            <person name="Qin B."/>
            <person name="Qu C."/>
            <person name="Retzel E.F."/>
            <person name="Riddle C."/>
            <person name="Sallet E."/>
            <person name="Samain S."/>
            <person name="Samson N."/>
            <person name="Sanders I."/>
            <person name="Saurat O."/>
            <person name="Scarpelli C."/>
            <person name="Schiex T."/>
            <person name="Segurens B."/>
            <person name="Severin A.J."/>
            <person name="Sherrier D.J."/>
            <person name="Shi R."/>
            <person name="Sims S."/>
            <person name="Singer S.R."/>
            <person name="Sinharoy S."/>
            <person name="Sterck L."/>
            <person name="Viollet A."/>
            <person name="Wang B.B."/>
            <person name="Wang K."/>
            <person name="Wang M."/>
            <person name="Wang X."/>
            <person name="Warfsmann J."/>
            <person name="Weissenbach J."/>
            <person name="White D.D."/>
            <person name="White J.D."/>
            <person name="Wiley G.B."/>
            <person name="Wincker P."/>
            <person name="Xing Y."/>
            <person name="Yang L."/>
            <person name="Yao Z."/>
            <person name="Ying F."/>
            <person name="Zhai J."/>
            <person name="Zhou L."/>
            <person name="Zuber A."/>
            <person name="Denarie J."/>
            <person name="Dixon R.A."/>
            <person name="May G.D."/>
            <person name="Schwartz D.C."/>
            <person name="Rogers J."/>
            <person name="Quetier F."/>
            <person name="Town C.D."/>
            <person name="Roe B.A."/>
        </authorList>
    </citation>
    <scope>NUCLEOTIDE SEQUENCE [LARGE SCALE GENOMIC DNA]</scope>
    <source>
        <strain evidence="1">A17</strain>
        <strain evidence="2 3">cv. Jemalong A17</strain>
    </source>
</reference>
<protein>
    <submittedName>
        <fullName evidence="1 2">Uncharacterized protein</fullName>
    </submittedName>
</protein>
<gene>
    <name evidence="1" type="ORF">MTR_0041s0050</name>
</gene>
<proteinExistence type="predicted"/>
<keyword evidence="3" id="KW-1185">Reference proteome</keyword>
<dbReference type="HOGENOM" id="CLU_3109499_0_0_1"/>
<dbReference type="Proteomes" id="UP000002051">
    <property type="component" value="Unassembled WGS sequence"/>
</dbReference>
<dbReference type="EMBL" id="KL402766">
    <property type="protein sequence ID" value="KEH17127.1"/>
    <property type="molecule type" value="Genomic_DNA"/>
</dbReference>